<name>A0A8J6C893_DIALT</name>
<feature type="region of interest" description="Disordered" evidence="1">
    <location>
        <begin position="446"/>
        <end position="466"/>
    </location>
</feature>
<accession>A0A8J6C893</accession>
<protein>
    <submittedName>
        <fullName evidence="2">Uncharacterized protein</fullName>
    </submittedName>
</protein>
<reference evidence="2" key="1">
    <citation type="submission" date="2021-05" db="EMBL/GenBank/DDBJ databases">
        <title>The genome of the haptophyte Pavlova lutheri (Diacronema luteri, Pavlovales) - a model for lipid biosynthesis in eukaryotic algae.</title>
        <authorList>
            <person name="Hulatt C.J."/>
            <person name="Posewitz M.C."/>
        </authorList>
    </citation>
    <scope>NUCLEOTIDE SEQUENCE</scope>
    <source>
        <strain evidence="2">NIVA-4/92</strain>
    </source>
</reference>
<dbReference type="InterPro" id="IPR011990">
    <property type="entry name" value="TPR-like_helical_dom_sf"/>
</dbReference>
<dbReference type="EMBL" id="JAGTXO010000016">
    <property type="protein sequence ID" value="KAG8463449.1"/>
    <property type="molecule type" value="Genomic_DNA"/>
</dbReference>
<dbReference type="AlphaFoldDB" id="A0A8J6C893"/>
<evidence type="ECO:0000313" key="3">
    <source>
        <dbReference type="Proteomes" id="UP000751190"/>
    </source>
</evidence>
<dbReference type="Proteomes" id="UP000751190">
    <property type="component" value="Unassembled WGS sequence"/>
</dbReference>
<keyword evidence="3" id="KW-1185">Reference proteome</keyword>
<gene>
    <name evidence="2" type="ORF">KFE25_004960</name>
</gene>
<organism evidence="2 3">
    <name type="scientific">Diacronema lutheri</name>
    <name type="common">Unicellular marine alga</name>
    <name type="synonym">Monochrysis lutheri</name>
    <dbReference type="NCBI Taxonomy" id="2081491"/>
    <lineage>
        <taxon>Eukaryota</taxon>
        <taxon>Haptista</taxon>
        <taxon>Haptophyta</taxon>
        <taxon>Pavlovophyceae</taxon>
        <taxon>Pavlovales</taxon>
        <taxon>Pavlovaceae</taxon>
        <taxon>Diacronema</taxon>
    </lineage>
</organism>
<evidence type="ECO:0000256" key="1">
    <source>
        <dbReference type="SAM" id="MobiDB-lite"/>
    </source>
</evidence>
<sequence length="466" mass="49401">MDAATFIRMRYERMHTEAQRKAQQRVREAAKRNQPMPRGRFAARSLPKALQELSQSSVIARSLAPAHSNLSSLPALTLETPSHILILADLADPATPAETAKAGGAIAAVPANLVEQRARAHSRIALALLRRLIRSPAAPLPAAGETAAGWAAGAGEELGPAAERLDLAFEHLKRMEALLLSANKLAGVAGSGARAANARRRAPADSGASSGGAQAAIDGTRRQELLSVAYSNLAVYYVRRGLPRPALDYCFRAAAIERRLYDRVEFTTHLRTAAALTDLSCNEDALSHCEQAWKSLLLCARTVTPQRAAHADGVGADGAGVGTSAANDGGREVAIEELPAEYVAAAAVVCCNLAVSLVHLHRHVEALEVALQAEQYAARALGPTHEHRQATAACARYARVFAEYREMLEGTVRAQLAPGGDDEEFVDEEGEAYRSNLDEGGECADADARALPSLRGPSGARGSYHG</sequence>
<comment type="caution">
    <text evidence="2">The sequence shown here is derived from an EMBL/GenBank/DDBJ whole genome shotgun (WGS) entry which is preliminary data.</text>
</comment>
<dbReference type="SUPFAM" id="SSF48452">
    <property type="entry name" value="TPR-like"/>
    <property type="match status" value="1"/>
</dbReference>
<dbReference type="Gene3D" id="1.25.40.10">
    <property type="entry name" value="Tetratricopeptide repeat domain"/>
    <property type="match status" value="1"/>
</dbReference>
<proteinExistence type="predicted"/>
<evidence type="ECO:0000313" key="2">
    <source>
        <dbReference type="EMBL" id="KAG8463449.1"/>
    </source>
</evidence>